<feature type="binding site" evidence="8">
    <location>
        <position position="438"/>
    </location>
    <ligand>
        <name>ATP</name>
        <dbReference type="ChEBI" id="CHEBI:30616"/>
    </ligand>
</feature>
<dbReference type="GO" id="GO:0005886">
    <property type="term" value="C:plasma membrane"/>
    <property type="evidence" value="ECO:0007669"/>
    <property type="project" value="UniProtKB-SubCell"/>
</dbReference>
<keyword evidence="4 10" id="KW-0732">Signal</keyword>
<dbReference type="SUPFAM" id="SSF56112">
    <property type="entry name" value="Protein kinase-like (PK-like)"/>
    <property type="match status" value="1"/>
</dbReference>
<protein>
    <recommendedName>
        <fullName evidence="11">Protein kinase domain-containing protein</fullName>
    </recommendedName>
</protein>
<feature type="signal peptide" evidence="10">
    <location>
        <begin position="1"/>
        <end position="23"/>
    </location>
</feature>
<evidence type="ECO:0000256" key="1">
    <source>
        <dbReference type="ARBA" id="ARBA00004162"/>
    </source>
</evidence>
<dbReference type="InterPro" id="IPR011009">
    <property type="entry name" value="Kinase-like_dom_sf"/>
</dbReference>
<evidence type="ECO:0000256" key="4">
    <source>
        <dbReference type="ARBA" id="ARBA00022729"/>
    </source>
</evidence>
<evidence type="ECO:0000256" key="8">
    <source>
        <dbReference type="PROSITE-ProRule" id="PRU10141"/>
    </source>
</evidence>
<gene>
    <name evidence="12" type="ORF">AYBTSS11_LOCUS20893</name>
</gene>
<dbReference type="InterPro" id="IPR001245">
    <property type="entry name" value="Ser-Thr/Tyr_kinase_cat_dom"/>
</dbReference>
<dbReference type="Gramene" id="rna-AYBTSS11_LOCUS20893">
    <property type="protein sequence ID" value="CAJ1965538.1"/>
    <property type="gene ID" value="gene-AYBTSS11_LOCUS20893"/>
</dbReference>
<dbReference type="PROSITE" id="PS50011">
    <property type="entry name" value="PROTEIN_KINASE_DOM"/>
    <property type="match status" value="1"/>
</dbReference>
<keyword evidence="8" id="KW-0547">Nucleotide-binding</keyword>
<dbReference type="GO" id="GO:0045087">
    <property type="term" value="P:innate immune response"/>
    <property type="evidence" value="ECO:0007669"/>
    <property type="project" value="InterPro"/>
</dbReference>
<organism evidence="12 13">
    <name type="scientific">Sphenostylis stenocarpa</name>
    <dbReference type="NCBI Taxonomy" id="92480"/>
    <lineage>
        <taxon>Eukaryota</taxon>
        <taxon>Viridiplantae</taxon>
        <taxon>Streptophyta</taxon>
        <taxon>Embryophyta</taxon>
        <taxon>Tracheophyta</taxon>
        <taxon>Spermatophyta</taxon>
        <taxon>Magnoliopsida</taxon>
        <taxon>eudicotyledons</taxon>
        <taxon>Gunneridae</taxon>
        <taxon>Pentapetalae</taxon>
        <taxon>rosids</taxon>
        <taxon>fabids</taxon>
        <taxon>Fabales</taxon>
        <taxon>Fabaceae</taxon>
        <taxon>Papilionoideae</taxon>
        <taxon>50 kb inversion clade</taxon>
        <taxon>NPAAA clade</taxon>
        <taxon>indigoferoid/millettioid clade</taxon>
        <taxon>Phaseoleae</taxon>
        <taxon>Sphenostylis</taxon>
    </lineage>
</organism>
<dbReference type="PROSITE" id="PS00107">
    <property type="entry name" value="PROTEIN_KINASE_ATP"/>
    <property type="match status" value="1"/>
</dbReference>
<dbReference type="InterPro" id="IPR000719">
    <property type="entry name" value="Prot_kinase_dom"/>
</dbReference>
<evidence type="ECO:0000256" key="5">
    <source>
        <dbReference type="ARBA" id="ARBA00022989"/>
    </source>
</evidence>
<dbReference type="Pfam" id="PF23577">
    <property type="entry name" value="LysM_RLK"/>
    <property type="match status" value="1"/>
</dbReference>
<evidence type="ECO:0000256" key="3">
    <source>
        <dbReference type="ARBA" id="ARBA00022692"/>
    </source>
</evidence>
<keyword evidence="2" id="KW-1003">Cell membrane</keyword>
<dbReference type="InterPro" id="IPR057097">
    <property type="entry name" value="LysM_RLK3/10"/>
</dbReference>
<keyword evidence="5 9" id="KW-1133">Transmembrane helix</keyword>
<comment type="subcellular location">
    <subcellularLocation>
        <location evidence="1">Cell membrane</location>
        <topology evidence="1">Single-pass membrane protein</topology>
    </subcellularLocation>
</comment>
<evidence type="ECO:0000256" key="10">
    <source>
        <dbReference type="SAM" id="SignalP"/>
    </source>
</evidence>
<name>A0AA86VLF2_9FABA</name>
<keyword evidence="3 9" id="KW-0812">Transmembrane</keyword>
<feature type="domain" description="Protein kinase" evidence="11">
    <location>
        <begin position="400"/>
        <end position="532"/>
    </location>
</feature>
<dbReference type="Gene3D" id="3.30.200.20">
    <property type="entry name" value="Phosphorylase Kinase, domain 1"/>
    <property type="match status" value="1"/>
</dbReference>
<sequence>MEPRLDFLLLPLLLFSLPFTAESACQQGCPLALGSYYMWQGSNLTYISQIMSSSLLTSPDDIVLYNKDTVPNKDSVQAFIRVNVPFPCDCIDGQFLAHTFKYDVQSRDTYETVARTWYSNLTDVAWLRRFNSYEPDNIPDTGTLNVTVNCSCGNSDVADYGLFITYPLRTGETLGTVAANMSLDSGLLQRYNPDVNFNQGSGLFLLKYKQNYQHLVRTTRTGLVKLELSGFDIVNGRPTKFPTDFGGFGILSFCVFVLNLDTLAKVEFALMVGAYQNGSYVFLPSSSGGLAGGAIAGIAIGIVAVILLLGVFIYVRYFRKKKIQKEELIPRDSSALFAQDGKGIDLCTYTPCNTSLNPNETSQSSVNEPSGPGGPAAITGITVDNLAFTYEELATATDNFSLANKIGQGGFGSVYYAELRGEHDAFQSLTKAKAAIKKMDMQASKEFLAELNVLTRVHHLNLYHECHCLWEVWPMPPIRTCAIGFRLRCLIVPYLSSSQSHSLGLWSSRLCSRIGDCSCIDHASPVSALTLL</sequence>
<evidence type="ECO:0000256" key="2">
    <source>
        <dbReference type="ARBA" id="ARBA00022475"/>
    </source>
</evidence>
<dbReference type="EMBL" id="OY731403">
    <property type="protein sequence ID" value="CAJ1965538.1"/>
    <property type="molecule type" value="Genomic_DNA"/>
</dbReference>
<dbReference type="InterPro" id="IPR017441">
    <property type="entry name" value="Protein_kinase_ATP_BS"/>
</dbReference>
<evidence type="ECO:0000256" key="6">
    <source>
        <dbReference type="ARBA" id="ARBA00023136"/>
    </source>
</evidence>
<evidence type="ECO:0000313" key="12">
    <source>
        <dbReference type="EMBL" id="CAJ1965538.1"/>
    </source>
</evidence>
<feature type="transmembrane region" description="Helical" evidence="9">
    <location>
        <begin position="290"/>
        <end position="315"/>
    </location>
</feature>
<dbReference type="GO" id="GO:0019199">
    <property type="term" value="F:transmembrane receptor protein kinase activity"/>
    <property type="evidence" value="ECO:0007669"/>
    <property type="project" value="InterPro"/>
</dbReference>
<dbReference type="Pfam" id="PF07714">
    <property type="entry name" value="PK_Tyr_Ser-Thr"/>
    <property type="match status" value="1"/>
</dbReference>
<evidence type="ECO:0000256" key="9">
    <source>
        <dbReference type="SAM" id="Phobius"/>
    </source>
</evidence>
<accession>A0AA86VLF2</accession>
<dbReference type="PANTHER" id="PTHR46204:SF30">
    <property type="entry name" value="CHITIN ELICITOR RECEPTOR KINASE 1"/>
    <property type="match status" value="1"/>
</dbReference>
<evidence type="ECO:0000256" key="7">
    <source>
        <dbReference type="ARBA" id="ARBA00023157"/>
    </source>
</evidence>
<dbReference type="InterPro" id="IPR044812">
    <property type="entry name" value="CERK1/LYK3-like"/>
</dbReference>
<dbReference type="PANTHER" id="PTHR46204">
    <property type="entry name" value="CHITIN ELICITOR RECEPTOR KINASE 1-RELATED"/>
    <property type="match status" value="1"/>
</dbReference>
<keyword evidence="13" id="KW-1185">Reference proteome</keyword>
<keyword evidence="7" id="KW-1015">Disulfide bond</keyword>
<evidence type="ECO:0000259" key="11">
    <source>
        <dbReference type="PROSITE" id="PS50011"/>
    </source>
</evidence>
<proteinExistence type="predicted"/>
<dbReference type="Proteomes" id="UP001189624">
    <property type="component" value="Chromosome 6"/>
</dbReference>
<feature type="chain" id="PRO_5041687097" description="Protein kinase domain-containing protein" evidence="10">
    <location>
        <begin position="24"/>
        <end position="532"/>
    </location>
</feature>
<evidence type="ECO:0000313" key="13">
    <source>
        <dbReference type="Proteomes" id="UP001189624"/>
    </source>
</evidence>
<dbReference type="GO" id="GO:0005524">
    <property type="term" value="F:ATP binding"/>
    <property type="evidence" value="ECO:0007669"/>
    <property type="project" value="UniProtKB-UniRule"/>
</dbReference>
<keyword evidence="6 9" id="KW-0472">Membrane</keyword>
<keyword evidence="8" id="KW-0067">ATP-binding</keyword>
<dbReference type="AlphaFoldDB" id="A0AA86VLF2"/>
<reference evidence="12" key="1">
    <citation type="submission" date="2023-10" db="EMBL/GenBank/DDBJ databases">
        <authorList>
            <person name="Domelevo Entfellner J.-B."/>
        </authorList>
    </citation>
    <scope>NUCLEOTIDE SEQUENCE</scope>
</reference>